<gene>
    <name evidence="3" type="ORF">J5Y10_08350</name>
</gene>
<dbReference type="Pfam" id="PF18029">
    <property type="entry name" value="Glyoxalase_6"/>
    <property type="match status" value="1"/>
</dbReference>
<dbReference type="PROSITE" id="PS51819">
    <property type="entry name" value="VOC"/>
    <property type="match status" value="1"/>
</dbReference>
<dbReference type="InterPro" id="IPR029068">
    <property type="entry name" value="Glyas_Bleomycin-R_OHBP_Dase"/>
</dbReference>
<feature type="region of interest" description="Disordered" evidence="1">
    <location>
        <begin position="46"/>
        <end position="66"/>
    </location>
</feature>
<dbReference type="PANTHER" id="PTHR35006:SF1">
    <property type="entry name" value="BLL2941 PROTEIN"/>
    <property type="match status" value="1"/>
</dbReference>
<keyword evidence="4" id="KW-1185">Reference proteome</keyword>
<organism evidence="3 4">
    <name type="scientific">Roseomonas indoligenes</name>
    <dbReference type="NCBI Taxonomy" id="2820811"/>
    <lineage>
        <taxon>Bacteria</taxon>
        <taxon>Pseudomonadati</taxon>
        <taxon>Pseudomonadota</taxon>
        <taxon>Alphaproteobacteria</taxon>
        <taxon>Acetobacterales</taxon>
        <taxon>Roseomonadaceae</taxon>
        <taxon>Roseomonas</taxon>
    </lineage>
</organism>
<dbReference type="CDD" id="cd07262">
    <property type="entry name" value="VOC_like"/>
    <property type="match status" value="1"/>
</dbReference>
<evidence type="ECO:0000256" key="1">
    <source>
        <dbReference type="SAM" id="MobiDB-lite"/>
    </source>
</evidence>
<dbReference type="AlphaFoldDB" id="A0A940MXT7"/>
<dbReference type="PANTHER" id="PTHR35006">
    <property type="entry name" value="GLYOXALASE FAMILY PROTEIN (AFU_ORTHOLOGUE AFUA_5G14830)"/>
    <property type="match status" value="1"/>
</dbReference>
<accession>A0A940MXT7</accession>
<evidence type="ECO:0000313" key="4">
    <source>
        <dbReference type="Proteomes" id="UP000677537"/>
    </source>
</evidence>
<dbReference type="Gene3D" id="3.10.180.10">
    <property type="entry name" value="2,3-Dihydroxybiphenyl 1,2-Dioxygenase, domain 1"/>
    <property type="match status" value="1"/>
</dbReference>
<name>A0A940MXT7_9PROT</name>
<evidence type="ECO:0000313" key="3">
    <source>
        <dbReference type="EMBL" id="MBP0492789.1"/>
    </source>
</evidence>
<dbReference type="SUPFAM" id="SSF54593">
    <property type="entry name" value="Glyoxalase/Bleomycin resistance protein/Dihydroxybiphenyl dioxygenase"/>
    <property type="match status" value="1"/>
</dbReference>
<dbReference type="EMBL" id="JAGIZA010000004">
    <property type="protein sequence ID" value="MBP0492789.1"/>
    <property type="molecule type" value="Genomic_DNA"/>
</dbReference>
<dbReference type="InterPro" id="IPR041581">
    <property type="entry name" value="Glyoxalase_6"/>
</dbReference>
<feature type="domain" description="VOC" evidence="2">
    <location>
        <begin position="1"/>
        <end position="128"/>
    </location>
</feature>
<dbReference type="InterPro" id="IPR037523">
    <property type="entry name" value="VOC_core"/>
</dbReference>
<proteinExistence type="predicted"/>
<protein>
    <submittedName>
        <fullName evidence="3">VOC family protein</fullName>
    </submittedName>
</protein>
<sequence length="130" mass="13906">MFSHVMVGAKDLEVLARFYDAVLLPLGLERGPDSVAGPRGICYRAPGTRHPTFDVQEPYDGSPASHGNGSMVAFMAPDRAAVDAAHAAALANGGRDEGAPGPRTRYAPDYYGAYMRDPEGNKLHVVHRGR</sequence>
<evidence type="ECO:0000259" key="2">
    <source>
        <dbReference type="PROSITE" id="PS51819"/>
    </source>
</evidence>
<comment type="caution">
    <text evidence="3">The sequence shown here is derived from an EMBL/GenBank/DDBJ whole genome shotgun (WGS) entry which is preliminary data.</text>
</comment>
<reference evidence="3" key="1">
    <citation type="submission" date="2021-03" db="EMBL/GenBank/DDBJ databases">
        <authorList>
            <person name="So Y."/>
        </authorList>
    </citation>
    <scope>NUCLEOTIDE SEQUENCE</scope>
    <source>
        <strain evidence="3">SG15</strain>
    </source>
</reference>
<dbReference type="Proteomes" id="UP000677537">
    <property type="component" value="Unassembled WGS sequence"/>
</dbReference>